<evidence type="ECO:0000313" key="4">
    <source>
        <dbReference type="Proteomes" id="UP000232722"/>
    </source>
</evidence>
<reference evidence="3 4" key="2">
    <citation type="submission" date="2017-09" db="EMBL/GenBank/DDBJ databases">
        <title>Extensive intraspecific genome diversity in a model arbuscular mycorrhizal fungus.</title>
        <authorList>
            <person name="Chen E.C."/>
            <person name="Morin E."/>
            <person name="Beaudet D."/>
            <person name="Noel J."/>
            <person name="Ndikumana S."/>
            <person name="Charron P."/>
            <person name="St-Onge C."/>
            <person name="Giorgi J."/>
            <person name="Grigoriev I.V."/>
            <person name="Roux C."/>
            <person name="Martin F.M."/>
            <person name="Corradi N."/>
        </authorList>
    </citation>
    <scope>NUCLEOTIDE SEQUENCE [LARGE SCALE GENOMIC DNA]</scope>
    <source>
        <strain evidence="3 4">A5</strain>
    </source>
</reference>
<feature type="compositionally biased region" description="Basic residues" evidence="1">
    <location>
        <begin position="33"/>
        <end position="42"/>
    </location>
</feature>
<gene>
    <name evidence="3" type="ORF">RhiirA5_428404</name>
    <name evidence="2" type="ORF">RhiirA5_430242</name>
</gene>
<feature type="region of interest" description="Disordered" evidence="1">
    <location>
        <begin position="27"/>
        <end position="55"/>
    </location>
</feature>
<dbReference type="EMBL" id="LLXJ01001912">
    <property type="protein sequence ID" value="PKC00289.1"/>
    <property type="molecule type" value="Genomic_DNA"/>
</dbReference>
<organism evidence="3 4">
    <name type="scientific">Rhizophagus irregularis</name>
    <dbReference type="NCBI Taxonomy" id="588596"/>
    <lineage>
        <taxon>Eukaryota</taxon>
        <taxon>Fungi</taxon>
        <taxon>Fungi incertae sedis</taxon>
        <taxon>Mucoromycota</taxon>
        <taxon>Glomeromycotina</taxon>
        <taxon>Glomeromycetes</taxon>
        <taxon>Glomerales</taxon>
        <taxon>Glomeraceae</taxon>
        <taxon>Rhizophagus</taxon>
    </lineage>
</organism>
<dbReference type="AlphaFoldDB" id="A0A2N0P0F1"/>
<name>A0A2N0P0F1_9GLOM</name>
<evidence type="ECO:0000313" key="2">
    <source>
        <dbReference type="EMBL" id="PKB99131.1"/>
    </source>
</evidence>
<reference evidence="3 4" key="1">
    <citation type="submission" date="2016-04" db="EMBL/GenBank/DDBJ databases">
        <title>Genome analyses suggest a sexual origin of heterokaryosis in a supposedly ancient asexual fungus.</title>
        <authorList>
            <person name="Ropars J."/>
            <person name="Sedzielewska K."/>
            <person name="Noel J."/>
            <person name="Charron P."/>
            <person name="Farinelli L."/>
            <person name="Marton T."/>
            <person name="Kruger M."/>
            <person name="Pelin A."/>
            <person name="Brachmann A."/>
            <person name="Corradi N."/>
        </authorList>
    </citation>
    <scope>NUCLEOTIDE SEQUENCE [LARGE SCALE GENOMIC DNA]</scope>
    <source>
        <strain evidence="3 4">A5</strain>
    </source>
</reference>
<feature type="compositionally biased region" description="Low complexity" evidence="1">
    <location>
        <begin position="43"/>
        <end position="53"/>
    </location>
</feature>
<dbReference type="VEuPathDB" id="FungiDB:FUN_015386"/>
<sequence length="136" mass="16060">MEYTNLQPPADLENQPSEPVLQYSYNKYNKNTKTQKNHKNPQNHKNNNQNLHTLDNYDIPTLCSRNYIREPRNDEDENMLDYIEHHLFDDQDTRGSTSSTSHTHDAPYQHLLNCEHNLLIITNLVQLISKEDSRIN</sequence>
<evidence type="ECO:0000313" key="3">
    <source>
        <dbReference type="EMBL" id="PKC00289.1"/>
    </source>
</evidence>
<proteinExistence type="predicted"/>
<evidence type="ECO:0000256" key="1">
    <source>
        <dbReference type="SAM" id="MobiDB-lite"/>
    </source>
</evidence>
<dbReference type="VEuPathDB" id="FungiDB:RhiirA1_394485"/>
<protein>
    <submittedName>
        <fullName evidence="3">Uncharacterized protein</fullName>
    </submittedName>
</protein>
<comment type="caution">
    <text evidence="3">The sequence shown here is derived from an EMBL/GenBank/DDBJ whole genome shotgun (WGS) entry which is preliminary data.</text>
</comment>
<dbReference type="Proteomes" id="UP000232722">
    <property type="component" value="Unassembled WGS sequence"/>
</dbReference>
<accession>A0A2N0P0F1</accession>
<dbReference type="EMBL" id="LLXJ01002321">
    <property type="protein sequence ID" value="PKB99131.1"/>
    <property type="molecule type" value="Genomic_DNA"/>
</dbReference>